<evidence type="ECO:0000313" key="3">
    <source>
        <dbReference type="Proteomes" id="UP001552594"/>
    </source>
</evidence>
<gene>
    <name evidence="2" type="ORF">AB0L16_19225</name>
</gene>
<evidence type="ECO:0000313" key="2">
    <source>
        <dbReference type="EMBL" id="MEV5508568.1"/>
    </source>
</evidence>
<reference evidence="2 3" key="1">
    <citation type="submission" date="2024-06" db="EMBL/GenBank/DDBJ databases">
        <title>The Natural Products Discovery Center: Release of the First 8490 Sequenced Strains for Exploring Actinobacteria Biosynthetic Diversity.</title>
        <authorList>
            <person name="Kalkreuter E."/>
            <person name="Kautsar S.A."/>
            <person name="Yang D."/>
            <person name="Bader C.D."/>
            <person name="Teijaro C.N."/>
            <person name="Fluegel L."/>
            <person name="Davis C.M."/>
            <person name="Simpson J.R."/>
            <person name="Lauterbach L."/>
            <person name="Steele A.D."/>
            <person name="Gui C."/>
            <person name="Meng S."/>
            <person name="Li G."/>
            <person name="Viehrig K."/>
            <person name="Ye F."/>
            <person name="Su P."/>
            <person name="Kiefer A.F."/>
            <person name="Nichols A."/>
            <person name="Cepeda A.J."/>
            <person name="Yan W."/>
            <person name="Fan B."/>
            <person name="Jiang Y."/>
            <person name="Adhikari A."/>
            <person name="Zheng C.-J."/>
            <person name="Schuster L."/>
            <person name="Cowan T.M."/>
            <person name="Smanski M.J."/>
            <person name="Chevrette M.G."/>
            <person name="De Carvalho L.P.S."/>
            <person name="Shen B."/>
        </authorList>
    </citation>
    <scope>NUCLEOTIDE SEQUENCE [LARGE SCALE GENOMIC DNA]</scope>
    <source>
        <strain evidence="2 3">NPDC052347</strain>
    </source>
</reference>
<name>A0ABV3K091_STRON</name>
<comment type="caution">
    <text evidence="2">The sequence shown here is derived from an EMBL/GenBank/DDBJ whole genome shotgun (WGS) entry which is preliminary data.</text>
</comment>
<protein>
    <submittedName>
        <fullName evidence="2">Uncharacterized protein</fullName>
    </submittedName>
</protein>
<proteinExistence type="predicted"/>
<feature type="region of interest" description="Disordered" evidence="1">
    <location>
        <begin position="61"/>
        <end position="84"/>
    </location>
</feature>
<sequence>MEALLLAAGDFRGGMTSLFERLDTEEAIVRGELSVLREKLAVAEERLAHLTITRETLRSLVGDEPPREDAAVGPEVWSSPDDASFTTADDAVAEEPVAKPGPLRWEVARERMLVLLAGAGRAMKVQDISAAIGEDTCVARRVETTRSRLKRLVKEGRVVEGPTAWFAIAPSAGEEGTEAAMG</sequence>
<dbReference type="RefSeq" id="WP_153068616.1">
    <property type="nucleotide sequence ID" value="NZ_JBFAUK010000014.1"/>
</dbReference>
<dbReference type="EMBL" id="JBFAUK010000014">
    <property type="protein sequence ID" value="MEV5508568.1"/>
    <property type="molecule type" value="Genomic_DNA"/>
</dbReference>
<organism evidence="2 3">
    <name type="scientific">Streptomyces orinoci</name>
    <name type="common">Streptoverticillium orinoci</name>
    <dbReference type="NCBI Taxonomy" id="67339"/>
    <lineage>
        <taxon>Bacteria</taxon>
        <taxon>Bacillati</taxon>
        <taxon>Actinomycetota</taxon>
        <taxon>Actinomycetes</taxon>
        <taxon>Kitasatosporales</taxon>
        <taxon>Streptomycetaceae</taxon>
        <taxon>Streptomyces</taxon>
    </lineage>
</organism>
<dbReference type="Proteomes" id="UP001552594">
    <property type="component" value="Unassembled WGS sequence"/>
</dbReference>
<accession>A0ABV3K091</accession>
<evidence type="ECO:0000256" key="1">
    <source>
        <dbReference type="SAM" id="MobiDB-lite"/>
    </source>
</evidence>
<keyword evidence="3" id="KW-1185">Reference proteome</keyword>